<accession>A0A8S1X0C3</accession>
<organism evidence="1 2">
    <name type="scientific">Paramecium pentaurelia</name>
    <dbReference type="NCBI Taxonomy" id="43138"/>
    <lineage>
        <taxon>Eukaryota</taxon>
        <taxon>Sar</taxon>
        <taxon>Alveolata</taxon>
        <taxon>Ciliophora</taxon>
        <taxon>Intramacronucleata</taxon>
        <taxon>Oligohymenophorea</taxon>
        <taxon>Peniculida</taxon>
        <taxon>Parameciidae</taxon>
        <taxon>Paramecium</taxon>
    </lineage>
</organism>
<protein>
    <submittedName>
        <fullName evidence="1">Uncharacterized protein</fullName>
    </submittedName>
</protein>
<name>A0A8S1X0C3_9CILI</name>
<dbReference type="Proteomes" id="UP000689195">
    <property type="component" value="Unassembled WGS sequence"/>
</dbReference>
<dbReference type="AlphaFoldDB" id="A0A8S1X0C3"/>
<sequence>MSLQKQRITLGEEMNYLLSYLEQGFKNICDNNVKCLKIEFIGLIDQKKIISHVKKRVSEYIEIQTQGKQYKQEVQQLQEQKGYFYLNHLPLSLKRRLQGLHKIKFLNDISYNISSSDQDQLSTSFSYLGLLLQSVAKIKGKQKLYLIINV</sequence>
<gene>
    <name evidence="1" type="ORF">PPENT_87.1.T1060069</name>
</gene>
<proteinExistence type="predicted"/>
<comment type="caution">
    <text evidence="1">The sequence shown here is derived from an EMBL/GenBank/DDBJ whole genome shotgun (WGS) entry which is preliminary data.</text>
</comment>
<reference evidence="1" key="1">
    <citation type="submission" date="2021-01" db="EMBL/GenBank/DDBJ databases">
        <authorList>
            <consortium name="Genoscope - CEA"/>
            <person name="William W."/>
        </authorList>
    </citation>
    <scope>NUCLEOTIDE SEQUENCE</scope>
</reference>
<keyword evidence="2" id="KW-1185">Reference proteome</keyword>
<evidence type="ECO:0000313" key="1">
    <source>
        <dbReference type="EMBL" id="CAD8194190.1"/>
    </source>
</evidence>
<dbReference type="EMBL" id="CAJJDO010000106">
    <property type="protein sequence ID" value="CAD8194190.1"/>
    <property type="molecule type" value="Genomic_DNA"/>
</dbReference>
<evidence type="ECO:0000313" key="2">
    <source>
        <dbReference type="Proteomes" id="UP000689195"/>
    </source>
</evidence>